<dbReference type="EMBL" id="JAGKQM010000015">
    <property type="protein sequence ID" value="KAH0879541.1"/>
    <property type="molecule type" value="Genomic_DNA"/>
</dbReference>
<name>A0ABQ7ZH50_BRANA</name>
<protein>
    <submittedName>
        <fullName evidence="2">Uncharacterized protein</fullName>
    </submittedName>
</protein>
<evidence type="ECO:0000313" key="2">
    <source>
        <dbReference type="EMBL" id="KAH0879541.1"/>
    </source>
</evidence>
<accession>A0ABQ7ZH50</accession>
<feature type="region of interest" description="Disordered" evidence="1">
    <location>
        <begin position="154"/>
        <end position="176"/>
    </location>
</feature>
<feature type="compositionally biased region" description="Polar residues" evidence="1">
    <location>
        <begin position="167"/>
        <end position="176"/>
    </location>
</feature>
<organism evidence="2 3">
    <name type="scientific">Brassica napus</name>
    <name type="common">Rape</name>
    <dbReference type="NCBI Taxonomy" id="3708"/>
    <lineage>
        <taxon>Eukaryota</taxon>
        <taxon>Viridiplantae</taxon>
        <taxon>Streptophyta</taxon>
        <taxon>Embryophyta</taxon>
        <taxon>Tracheophyta</taxon>
        <taxon>Spermatophyta</taxon>
        <taxon>Magnoliopsida</taxon>
        <taxon>eudicotyledons</taxon>
        <taxon>Gunneridae</taxon>
        <taxon>Pentapetalae</taxon>
        <taxon>rosids</taxon>
        <taxon>malvids</taxon>
        <taxon>Brassicales</taxon>
        <taxon>Brassicaceae</taxon>
        <taxon>Brassiceae</taxon>
        <taxon>Brassica</taxon>
    </lineage>
</organism>
<proteinExistence type="predicted"/>
<reference evidence="2 3" key="1">
    <citation type="submission" date="2021-05" db="EMBL/GenBank/DDBJ databases">
        <title>Genome Assembly of Synthetic Allotetraploid Brassica napus Reveals Homoeologous Exchanges between Subgenomes.</title>
        <authorList>
            <person name="Davis J.T."/>
        </authorList>
    </citation>
    <scope>NUCLEOTIDE SEQUENCE [LARGE SCALE GENOMIC DNA]</scope>
    <source>
        <strain evidence="3">cv. Da-Ae</strain>
        <tissue evidence="2">Seedling</tissue>
    </source>
</reference>
<comment type="caution">
    <text evidence="2">The sequence shown here is derived from an EMBL/GenBank/DDBJ whole genome shotgun (WGS) entry which is preliminary data.</text>
</comment>
<evidence type="ECO:0000313" key="3">
    <source>
        <dbReference type="Proteomes" id="UP000824890"/>
    </source>
</evidence>
<keyword evidence="3" id="KW-1185">Reference proteome</keyword>
<evidence type="ECO:0000256" key="1">
    <source>
        <dbReference type="SAM" id="MobiDB-lite"/>
    </source>
</evidence>
<sequence length="176" mass="19845">MILTLRMGMWLRLLRVRMSGSSEFEEAEVLEEIEEESDHFEGLGLFPDMKAIPQVSTPTFSDIFGDGNGEEEDMFISSSDVEIIEPPPPEIIDISSDNTVVVNIVDVSSREGSTWIPMPAWSPLITLTPEFDDTSFGGGNVMSQMSKPYDEYYYEPMPTEREPHQVNPPNEETSMK</sequence>
<gene>
    <name evidence="2" type="ORF">HID58_066935</name>
</gene>
<dbReference type="Proteomes" id="UP000824890">
    <property type="component" value="Unassembled WGS sequence"/>
</dbReference>